<organism evidence="1 2">
    <name type="scientific">Puccinia striiformis f. sp. tritici</name>
    <dbReference type="NCBI Taxonomy" id="168172"/>
    <lineage>
        <taxon>Eukaryota</taxon>
        <taxon>Fungi</taxon>
        <taxon>Dikarya</taxon>
        <taxon>Basidiomycota</taxon>
        <taxon>Pucciniomycotina</taxon>
        <taxon>Pucciniomycetes</taxon>
        <taxon>Pucciniales</taxon>
        <taxon>Pucciniaceae</taxon>
        <taxon>Puccinia</taxon>
    </lineage>
</organism>
<sequence>MMEAVFGKTLTNYIFKFININRNNQNTEEEQQGKEEGDRGQEPEHEPIAVEEHQEIQQKQPIPVIPTSFTKPKTQDEQQQPTTTTRFTRKTTTRNNQKNRTLYLGPGISNSAKSSRTETQNKQPPNNNKQIKLTSTNQHQQQQQPQPQTPQAIKPNPSTTIDRFKKGTPIQPSPLRNVTTVTSSPPTPKQNINNTPLKKRKAGCSSIMNSVMKEVNLELQSCAPSPSPIKPSKIINPYSVLQRPMVRLNNRTSNHTATDTTAHLIPNPNINHQKLRKRKIQSCLGGTAITDSLTSVNLPPTNPMENILQQTMPKEYQEEEHQDKKVAKTRQVGKLPDRLIKKQKLLEEKKKRRRTRKFKLRENCLRMIEKLDLRSRINKNLHHSPPQRPVKEAEDWFANGSPVRWGKPFGKPSING</sequence>
<protein>
    <submittedName>
        <fullName evidence="1">Uncharacterized protein</fullName>
    </submittedName>
</protein>
<gene>
    <name evidence="1" type="ORF">MJO28_011796</name>
</gene>
<comment type="caution">
    <text evidence="1">The sequence shown here is derived from an EMBL/GenBank/DDBJ whole genome shotgun (WGS) entry which is preliminary data.</text>
</comment>
<reference evidence="2" key="1">
    <citation type="journal article" date="2018" name="BMC Genomics">
        <title>Genomic insights into host adaptation between the wheat stripe rust pathogen (Puccinia striiformis f. sp. tritici) and the barley stripe rust pathogen (Puccinia striiformis f. sp. hordei).</title>
        <authorList>
            <person name="Xia C."/>
            <person name="Wang M."/>
            <person name="Yin C."/>
            <person name="Cornejo O.E."/>
            <person name="Hulbert S.H."/>
            <person name="Chen X."/>
        </authorList>
    </citation>
    <scope>NUCLEOTIDE SEQUENCE [LARGE SCALE GENOMIC DNA]</scope>
    <source>
        <strain evidence="2">93-210</strain>
    </source>
</reference>
<accession>A0ACC0E533</accession>
<reference evidence="1 2" key="3">
    <citation type="journal article" date="2022" name="Microbiol. Spectr.">
        <title>Folding features and dynamics of 3D genome architecture in plant fungal pathogens.</title>
        <authorList>
            <person name="Xia C."/>
        </authorList>
    </citation>
    <scope>NUCLEOTIDE SEQUENCE [LARGE SCALE GENOMIC DNA]</scope>
    <source>
        <strain evidence="1 2">93-210</strain>
    </source>
</reference>
<proteinExistence type="predicted"/>
<dbReference type="EMBL" id="CM045875">
    <property type="protein sequence ID" value="KAI7944268.1"/>
    <property type="molecule type" value="Genomic_DNA"/>
</dbReference>
<name>A0ACC0E533_9BASI</name>
<keyword evidence="2" id="KW-1185">Reference proteome</keyword>
<evidence type="ECO:0000313" key="2">
    <source>
        <dbReference type="Proteomes" id="UP001060170"/>
    </source>
</evidence>
<dbReference type="Proteomes" id="UP001060170">
    <property type="component" value="Chromosome 11"/>
</dbReference>
<evidence type="ECO:0000313" key="1">
    <source>
        <dbReference type="EMBL" id="KAI7944268.1"/>
    </source>
</evidence>
<reference evidence="2" key="2">
    <citation type="journal article" date="2018" name="Mol. Plant Microbe Interact.">
        <title>Genome sequence resources for the wheat stripe rust pathogen (Puccinia striiformis f. sp. tritici) and the barley stripe rust pathogen (Puccinia striiformis f. sp. hordei).</title>
        <authorList>
            <person name="Xia C."/>
            <person name="Wang M."/>
            <person name="Yin C."/>
            <person name="Cornejo O.E."/>
            <person name="Hulbert S.H."/>
            <person name="Chen X."/>
        </authorList>
    </citation>
    <scope>NUCLEOTIDE SEQUENCE [LARGE SCALE GENOMIC DNA]</scope>
    <source>
        <strain evidence="2">93-210</strain>
    </source>
</reference>